<dbReference type="EMBL" id="GDRN01072685">
    <property type="protein sequence ID" value="JAI63517.1"/>
    <property type="molecule type" value="Transcribed_RNA"/>
</dbReference>
<dbReference type="CDD" id="cd01670">
    <property type="entry name" value="Death"/>
    <property type="match status" value="1"/>
</dbReference>
<evidence type="ECO:0000313" key="1">
    <source>
        <dbReference type="EMBL" id="JAI63517.1"/>
    </source>
</evidence>
<protein>
    <recommendedName>
        <fullName evidence="2">Death domain-containing protein</fullName>
    </recommendedName>
</protein>
<sequence length="206" mass="23684">MTYTDLKNEICNTWVQLSAEQMAQVRMALLDISSSVGQYPRMREISKCSSLASALILLEKWKLLTPQKVDIILQLTEHVGPHTGMIRGLIEHYKKKTFPTADTYDSEETHVQQNPVPHDPVYNRICEYLSENLRGRWSDLGRSLGLGNLVTELFRDPAIRKKDKVYQVLEEYRVRVQGDPIPGLLQALQGCELNLQRKHILREILS</sequence>
<evidence type="ECO:0008006" key="2">
    <source>
        <dbReference type="Google" id="ProtNLM"/>
    </source>
</evidence>
<dbReference type="EMBL" id="GDRN01072684">
    <property type="protein sequence ID" value="JAI63518.1"/>
    <property type="molecule type" value="Transcribed_RNA"/>
</dbReference>
<dbReference type="InterPro" id="IPR011029">
    <property type="entry name" value="DEATH-like_dom_sf"/>
</dbReference>
<dbReference type="Gene3D" id="1.10.533.10">
    <property type="entry name" value="Death Domain, Fas"/>
    <property type="match status" value="1"/>
</dbReference>
<name>A0A0P4W4L0_SCYOL</name>
<proteinExistence type="predicted"/>
<dbReference type="AlphaFoldDB" id="A0A0P4W4L0"/>
<accession>A0A0P4W4L0</accession>
<reference evidence="1" key="1">
    <citation type="submission" date="2015-09" db="EMBL/GenBank/DDBJ databases">
        <title>Scylla olivacea transcriptome.</title>
        <authorList>
            <person name="Ikhwanuddin M."/>
        </authorList>
    </citation>
    <scope>NUCLEOTIDE SEQUENCE</scope>
</reference>
<organism evidence="1">
    <name type="scientific">Scylla olivacea</name>
    <name type="common">Orange mud crab</name>
    <name type="synonym">Cancer olivacea</name>
    <dbReference type="NCBI Taxonomy" id="85551"/>
    <lineage>
        <taxon>Eukaryota</taxon>
        <taxon>Metazoa</taxon>
        <taxon>Ecdysozoa</taxon>
        <taxon>Arthropoda</taxon>
        <taxon>Crustacea</taxon>
        <taxon>Multicrustacea</taxon>
        <taxon>Malacostraca</taxon>
        <taxon>Eumalacostraca</taxon>
        <taxon>Eucarida</taxon>
        <taxon>Decapoda</taxon>
        <taxon>Pleocyemata</taxon>
        <taxon>Brachyura</taxon>
        <taxon>Eubrachyura</taxon>
        <taxon>Portunoidea</taxon>
        <taxon>Portunidae</taxon>
        <taxon>Portuninae</taxon>
        <taxon>Scylla</taxon>
    </lineage>
</organism>